<dbReference type="Pfam" id="PF02350">
    <property type="entry name" value="Epimerase_2"/>
    <property type="match status" value="1"/>
</dbReference>
<dbReference type="GO" id="GO:0008761">
    <property type="term" value="F:UDP-N-acetylglucosamine 2-epimerase activity"/>
    <property type="evidence" value="ECO:0007669"/>
    <property type="project" value="UniProtKB-EC"/>
</dbReference>
<dbReference type="CDD" id="cd03786">
    <property type="entry name" value="GTB_UDP-GlcNAc_2-Epimerase"/>
    <property type="match status" value="1"/>
</dbReference>
<evidence type="ECO:0000313" key="3">
    <source>
        <dbReference type="EMBL" id="NNU14797.1"/>
    </source>
</evidence>
<dbReference type="PANTHER" id="PTHR43174:SF1">
    <property type="entry name" value="UDP-N-ACETYLGLUCOSAMINE 2-EPIMERASE"/>
    <property type="match status" value="1"/>
</dbReference>
<reference evidence="3 4" key="1">
    <citation type="submission" date="2020-05" db="EMBL/GenBank/DDBJ databases">
        <title>Parvularcula mediterraneae sp. nov., isolated from polypropylene straw from shallow seawater of the seashore of Laganas in Zakynthos island, Greece.</title>
        <authorList>
            <person name="Szabo I."/>
            <person name="Al-Omari J."/>
            <person name="Rado J."/>
            <person name="Szerdahelyi G.S."/>
        </authorList>
    </citation>
    <scope>NUCLEOTIDE SEQUENCE [LARGE SCALE GENOMIC DNA]</scope>
    <source>
        <strain evidence="3 4">ZS-1/3</strain>
    </source>
</reference>
<dbReference type="EC" id="5.1.3.14" evidence="3"/>
<name>A0A7Y3W417_9PROT</name>
<feature type="domain" description="UDP-N-acetylglucosamine 2-epimerase" evidence="2">
    <location>
        <begin position="8"/>
        <end position="342"/>
    </location>
</feature>
<dbReference type="AlphaFoldDB" id="A0A7Y3W417"/>
<comment type="similarity">
    <text evidence="1">Belongs to the UDP-N-acetylglucosamine 2-epimerase family.</text>
</comment>
<dbReference type="SUPFAM" id="SSF53756">
    <property type="entry name" value="UDP-Glycosyltransferase/glycogen phosphorylase"/>
    <property type="match status" value="1"/>
</dbReference>
<gene>
    <name evidence="3" type="primary">wecB</name>
    <name evidence="3" type="ORF">HK107_00485</name>
</gene>
<protein>
    <submittedName>
        <fullName evidence="3">UDP-N-acetylglucosamine 2-epimerase (Non-hydrolyzing)</fullName>
        <ecNumber evidence="3">5.1.3.14</ecNumber>
    </submittedName>
</protein>
<dbReference type="PANTHER" id="PTHR43174">
    <property type="entry name" value="UDP-N-ACETYLGLUCOSAMINE 2-EPIMERASE"/>
    <property type="match status" value="1"/>
</dbReference>
<organism evidence="3 4">
    <name type="scientific">Parvularcula mediterranea</name>
    <dbReference type="NCBI Taxonomy" id="2732508"/>
    <lineage>
        <taxon>Bacteria</taxon>
        <taxon>Pseudomonadati</taxon>
        <taxon>Pseudomonadota</taxon>
        <taxon>Alphaproteobacteria</taxon>
        <taxon>Parvularculales</taxon>
        <taxon>Parvularculaceae</taxon>
        <taxon>Parvularcula</taxon>
    </lineage>
</organism>
<proteinExistence type="inferred from homology"/>
<accession>A0A7Y3W417</accession>
<evidence type="ECO:0000259" key="2">
    <source>
        <dbReference type="Pfam" id="PF02350"/>
    </source>
</evidence>
<evidence type="ECO:0000256" key="1">
    <source>
        <dbReference type="RuleBase" id="RU003513"/>
    </source>
</evidence>
<sequence length="350" mass="38687">MKIAPLYRALQQTSWCDPEIVFIEQHYSRNMGKDLFAQLGVESTGTVIELPDGDFGTRFGAMVEGFFRYASTASPSLILVPGDVDTSLAAAIATKRLQVPLAHLEAGLRSFDRSMPEEINRLAIDSISDLLLATCEDSLRHLEAEGAPAEQVEFVGNIMIDSLVATLDNDIQKGIRKSLAIHDEFALVTIHRPSNTEDDIRLNMICDALEKLAKRMTVLFPLHPRTAQALNRIGRLDALKASGIRLTENQPYDDFINLMSLARLVITDSGGLQEETSYLNIPCLTVRENTERPCTISHGTNRLATPQTLSELIQATLQQPNAVKSDLPLWDGQTSERCVDALGRFLKVTI</sequence>
<comment type="caution">
    <text evidence="3">The sequence shown here is derived from an EMBL/GenBank/DDBJ whole genome shotgun (WGS) entry which is preliminary data.</text>
</comment>
<dbReference type="InterPro" id="IPR003331">
    <property type="entry name" value="UDP_GlcNAc_Epimerase_2_dom"/>
</dbReference>
<dbReference type="NCBIfam" id="TIGR00236">
    <property type="entry name" value="wecB"/>
    <property type="match status" value="1"/>
</dbReference>
<dbReference type="Gene3D" id="3.40.50.2000">
    <property type="entry name" value="Glycogen Phosphorylase B"/>
    <property type="match status" value="2"/>
</dbReference>
<dbReference type="EMBL" id="JABFCX010000001">
    <property type="protein sequence ID" value="NNU14797.1"/>
    <property type="molecule type" value="Genomic_DNA"/>
</dbReference>
<dbReference type="InterPro" id="IPR029767">
    <property type="entry name" value="WecB-like"/>
</dbReference>
<keyword evidence="1 3" id="KW-0413">Isomerase</keyword>
<keyword evidence="4" id="KW-1185">Reference proteome</keyword>
<dbReference type="Proteomes" id="UP000536835">
    <property type="component" value="Unassembled WGS sequence"/>
</dbReference>
<evidence type="ECO:0000313" key="4">
    <source>
        <dbReference type="Proteomes" id="UP000536835"/>
    </source>
</evidence>